<dbReference type="Gene3D" id="1.20.5.4820">
    <property type="match status" value="1"/>
</dbReference>
<evidence type="ECO:0000256" key="4">
    <source>
        <dbReference type="ARBA" id="ARBA00022741"/>
    </source>
</evidence>
<dbReference type="Pfam" id="PF00063">
    <property type="entry name" value="Myosin_head"/>
    <property type="match status" value="1"/>
</dbReference>
<keyword evidence="15" id="KW-1185">Reference proteome</keyword>
<dbReference type="Gene3D" id="1.20.58.530">
    <property type="match status" value="1"/>
</dbReference>
<evidence type="ECO:0000313" key="17">
    <source>
        <dbReference type="RefSeq" id="XP_035686564.1"/>
    </source>
</evidence>
<proteinExistence type="inferred from homology"/>
<sequence length="1937" mass="221119">MPPKQDKISDDPRVYIYGDTKLLIELRSAPYDPKKNVWIPDDKECYIAVEVKEEKGDKVAVQLPKGATKDVPKDKLVMMNPSKFVCCEDMANMTYLNDASVLATLRDRYANGLIYTYSGLFCVVINPFRRLPLYTEEVVGMYRGKRRQEVPPHLFSVADNAYQNMLIDHKNQSMLITGESGAGKTENTKKVISYFALVAAMGGPKKTDEDEKKITLEDQIVQTNPVLESFGNAKTVRNNNSSRFGKFIRIHFNTKGKLAGADIESYLLEKVRVVEQLPGMERGYHIFYQLLSNGLKEVTKMLMVNEDAHEYKFLEKGEKTIKNVDDKEEMQLTDEAFDVLGFTQDEKTNIYKLTGGLCHFGNIKFKSKPREEQAECDGTESADKLCYLYGLNSGELQKGILKPRVKVGNEWVSKGQNCNQCSYAVSALSKGVFDRIFKFLVKRCNDTLDTKMKRENFIGVLDIAGFEIFDFNSFDQLCINYTNEKLQQFFNHHMFVQEQEEYKIEGIEWETIDFGMDLAKTLALIEKPLGILAILEEQTMFPKSSDKTFIDKLKDQHLGKHTSFLKPKKPKIPKYEGHFDLAHYAGNVTYNICGWLEKNKDPMNETVIGCFKRATNELLKDLYADFMTAEDQAVAQKKSGGGGKKKGGALQTASATHRDQLSRLMATLHTTYPHFVRCLIPNELKTAGLLDAPLVLHQLTCNGVLEGIRICQKGFPNKMVFKEFRQRYKPVDPVMAKEIEDDRECCVKLLSKSGLPNDGYGVGKTKIFFKAGQVATLEDIRDAKLAVIITVIQQRIRGKLQRAAYECLKVQRAALKMLQRNVRNWISLRTWEWWKLFCTIKPLLSQSQGEEELRAKEEELTEVKEGVEKEDTMMAEIQQKLTVVEQEKNELASQLSEEQTNTGDIAEKAENLIKNKADMEQKIIDYKELLQEEESKNSELSAAKRKVEGEVDNLKKDLEELEKTLQKVEKETRGVENSVRTTSEELAAQEDQIAKLSKEKAKLEQLNATTLEDLQKEEDKVNNLSKLKAKLEQNLDDLEENLDREKKARAEAERLKRKLEGDLKAAQETLGGLENEKADLEERIKKKEFEIKGLEAKLEDEQGLVTSLQKKIKELQGRTDELEQELESERNARAKVDKQRADLARELEDLGDRLEEAGGATAAQAEVNKKREIELQKLRRELEESNMQHEATVAALRKKLTDASSELGEQVENLQRVKAKLEKEKTTLKMEVDDLATNVEAITKGKLNVEKANRALEEQIAESNVKIEESGRQIQELTSLKSRLETENSEIARQLEESESQCSQLGRAKSMLNQQLEELKRQLEEETKTKNHLSHQLRAAQHDCDTLKVQLEEEQEGKAEIQRALSKANTEVTAWRAKYESDAIQRAEELEDAKKKLASRLQDAEEQVEAANAKCSSLEKAKNRLAGEVEDLMIDVERANAAAAQLEKKQRLVDKQIGEWKTKCEEISAELETSTKEARAYANELYKLKGQYEETLETLESLKKENKALHDEIHELTDQLGEGGKTVHELEKAKKRMEVEKEELQTALEEAEGALEVEEGKVLRVQLELSQLKADIDRRLAEKDEEFENTRKNHQRALDALQTTLDVEAKGRNEAVRAKKKLEADVNEVEAALENATKANNEARKTINKLQNQIQEVQATIDDEQRAREEAREHLAMSERRSNMLTAELEELRNGLDQAERSRKMTEAELVESSDRVGELSAQNSSLAGHKRKLEGEIGTLQAELDEVMSEHRQTEEKAKKAIGDASRIAEDLRQEQEHTAHIEKTKKNLEASIKDLQRRLDEAEAVAMKGGKRQLQKLEARVRDLESELDTEQRRHQETLKNLRKNERRLKELSFQADEDRKKEERMQEMVEKLQLKIKSYKRQVEEAEEQANINLAKWRKTQHDLEDAQERAETAESALGKMRAQHRSAPSKVSS</sequence>
<dbReference type="FunFam" id="1.20.120.720:FF:000001">
    <property type="entry name" value="Myosin heavy chain, muscle"/>
    <property type="match status" value="1"/>
</dbReference>
<name>A0A9J7LQW0_BRAFL</name>
<evidence type="ECO:0000256" key="7">
    <source>
        <dbReference type="ARBA" id="ARBA00023054"/>
    </source>
</evidence>
<dbReference type="GO" id="GO:0000146">
    <property type="term" value="F:microfilament motor activity"/>
    <property type="evidence" value="ECO:0000318"/>
    <property type="project" value="GO_Central"/>
</dbReference>
<evidence type="ECO:0000256" key="3">
    <source>
        <dbReference type="ARBA" id="ARBA00022490"/>
    </source>
</evidence>
<dbReference type="KEGG" id="bfo:118422855"/>
<dbReference type="GO" id="GO:0051015">
    <property type="term" value="F:actin filament binding"/>
    <property type="evidence" value="ECO:0000318"/>
    <property type="project" value="GO_Central"/>
</dbReference>
<evidence type="ECO:0000259" key="14">
    <source>
        <dbReference type="PROSITE" id="PS51844"/>
    </source>
</evidence>
<dbReference type="PROSITE" id="PS50096">
    <property type="entry name" value="IQ"/>
    <property type="match status" value="1"/>
</dbReference>
<dbReference type="GO" id="GO:0005524">
    <property type="term" value="F:ATP binding"/>
    <property type="evidence" value="ECO:0007669"/>
    <property type="project" value="UniProtKB-UniRule"/>
</dbReference>
<gene>
    <name evidence="16 17" type="primary">LOC118422855</name>
</gene>
<dbReference type="OrthoDB" id="312459at2759"/>
<evidence type="ECO:0000256" key="2">
    <source>
        <dbReference type="ARBA" id="ARBA00008314"/>
    </source>
</evidence>
<dbReference type="Proteomes" id="UP000001554">
    <property type="component" value="Chromosome 9"/>
</dbReference>
<dbReference type="GO" id="GO:0032982">
    <property type="term" value="C:myosin filament"/>
    <property type="evidence" value="ECO:0000318"/>
    <property type="project" value="GO_Central"/>
</dbReference>
<evidence type="ECO:0000313" key="15">
    <source>
        <dbReference type="Proteomes" id="UP000001554"/>
    </source>
</evidence>
<dbReference type="PANTHER" id="PTHR45615">
    <property type="entry name" value="MYOSIN HEAVY CHAIN, NON-MUSCLE"/>
    <property type="match status" value="1"/>
</dbReference>
<dbReference type="FunFam" id="1.20.5.340:FF:000021">
    <property type="entry name" value="Myosin heavy chain, isoform G"/>
    <property type="match status" value="1"/>
</dbReference>
<dbReference type="Gene3D" id="2.30.30.360">
    <property type="entry name" value="Myosin S1 fragment, N-terminal"/>
    <property type="match status" value="1"/>
</dbReference>
<protein>
    <submittedName>
        <fullName evidence="16 17">Myosin-7-like</fullName>
    </submittedName>
</protein>
<evidence type="ECO:0000313" key="16">
    <source>
        <dbReference type="RefSeq" id="XP_035686563.1"/>
    </source>
</evidence>
<keyword evidence="10 11" id="KW-0009">Actin-binding</keyword>
<dbReference type="GeneID" id="118422855"/>
<dbReference type="Gene3D" id="1.10.10.820">
    <property type="match status" value="1"/>
</dbReference>
<feature type="region of interest" description="Disordered" evidence="12">
    <location>
        <begin position="1904"/>
        <end position="1937"/>
    </location>
</feature>
<dbReference type="CDD" id="cd01377">
    <property type="entry name" value="MYSc_class_II"/>
    <property type="match status" value="1"/>
</dbReference>
<dbReference type="PRINTS" id="PR00193">
    <property type="entry name" value="MYOSINHEAVY"/>
</dbReference>
<feature type="region of interest" description="Actin-binding" evidence="11">
    <location>
        <begin position="661"/>
        <end position="683"/>
    </location>
</feature>
<evidence type="ECO:0000256" key="6">
    <source>
        <dbReference type="ARBA" id="ARBA00022860"/>
    </source>
</evidence>
<dbReference type="FunFam" id="1.20.5.340:FF:000003">
    <property type="entry name" value="Myosin heavy chain"/>
    <property type="match status" value="1"/>
</dbReference>
<dbReference type="PROSITE" id="PS51844">
    <property type="entry name" value="SH3_LIKE"/>
    <property type="match status" value="1"/>
</dbReference>
<reference evidence="16 17" key="2">
    <citation type="submission" date="2025-04" db="UniProtKB">
        <authorList>
            <consortium name="RefSeq"/>
        </authorList>
    </citation>
    <scope>IDENTIFICATION</scope>
    <source>
        <strain evidence="16 17">S238N-H82</strain>
        <tissue evidence="16 17">Testes</tissue>
    </source>
</reference>
<dbReference type="FunFam" id="1.20.58.530:FF:000001">
    <property type="entry name" value="Myosin heavy chain"/>
    <property type="match status" value="1"/>
</dbReference>
<feature type="domain" description="Myosin motor" evidence="13">
    <location>
        <begin position="85"/>
        <end position="782"/>
    </location>
</feature>
<accession>A0A9J7LQW0</accession>
<dbReference type="SUPFAM" id="SSF90257">
    <property type="entry name" value="Myosin rod fragments"/>
    <property type="match status" value="6"/>
</dbReference>
<feature type="compositionally biased region" description="Basic and acidic residues" evidence="12">
    <location>
        <begin position="1904"/>
        <end position="1916"/>
    </location>
</feature>
<evidence type="ECO:0000256" key="1">
    <source>
        <dbReference type="ARBA" id="ARBA00004657"/>
    </source>
</evidence>
<evidence type="ECO:0000256" key="12">
    <source>
        <dbReference type="SAM" id="MobiDB-lite"/>
    </source>
</evidence>
<dbReference type="FunFam" id="2.30.30.360:FF:000001">
    <property type="entry name" value="Myosin heavy chain"/>
    <property type="match status" value="1"/>
</dbReference>
<dbReference type="RefSeq" id="XP_035686563.1">
    <property type="nucleotide sequence ID" value="XM_035830670.1"/>
</dbReference>
<keyword evidence="3" id="KW-0963">Cytoplasm</keyword>
<keyword evidence="8 11" id="KW-0518">Myosin</keyword>
<keyword evidence="9 11" id="KW-0505">Motor protein</keyword>
<dbReference type="InterPro" id="IPR027417">
    <property type="entry name" value="P-loop_NTPase"/>
</dbReference>
<dbReference type="FunFam" id="1.20.5.370:FF:000001">
    <property type="entry name" value="Myosin heavy chain"/>
    <property type="match status" value="1"/>
</dbReference>
<dbReference type="FunFam" id="1.20.5.370:FF:000009">
    <property type="entry name" value="Myosin heavy chain, isoform G"/>
    <property type="match status" value="1"/>
</dbReference>
<evidence type="ECO:0000256" key="9">
    <source>
        <dbReference type="ARBA" id="ARBA00023175"/>
    </source>
</evidence>
<dbReference type="InterPro" id="IPR014751">
    <property type="entry name" value="XRCC4-like_C"/>
</dbReference>
<dbReference type="FunFam" id="1.20.5.370:FF:000010">
    <property type="entry name" value="Myosin heavy chain, isoform G"/>
    <property type="match status" value="1"/>
</dbReference>
<organism evidence="15 17">
    <name type="scientific">Branchiostoma floridae</name>
    <name type="common">Florida lancelet</name>
    <name type="synonym">Amphioxus</name>
    <dbReference type="NCBI Taxonomy" id="7739"/>
    <lineage>
        <taxon>Eukaryota</taxon>
        <taxon>Metazoa</taxon>
        <taxon>Chordata</taxon>
        <taxon>Cephalochordata</taxon>
        <taxon>Leptocardii</taxon>
        <taxon>Amphioxiformes</taxon>
        <taxon>Branchiostomatidae</taxon>
        <taxon>Branchiostoma</taxon>
    </lineage>
</organism>
<evidence type="ECO:0000256" key="5">
    <source>
        <dbReference type="ARBA" id="ARBA00022840"/>
    </source>
</evidence>
<evidence type="ECO:0000256" key="10">
    <source>
        <dbReference type="ARBA" id="ARBA00023203"/>
    </source>
</evidence>
<keyword evidence="6" id="KW-0112">Calmodulin-binding</keyword>
<dbReference type="GO" id="GO:0016460">
    <property type="term" value="C:myosin II complex"/>
    <property type="evidence" value="ECO:0000318"/>
    <property type="project" value="GO_Central"/>
</dbReference>
<dbReference type="GO" id="GO:0005516">
    <property type="term" value="F:calmodulin binding"/>
    <property type="evidence" value="ECO:0007669"/>
    <property type="project" value="UniProtKB-KW"/>
</dbReference>
<keyword evidence="7" id="KW-0175">Coiled coil</keyword>
<evidence type="ECO:0000256" key="11">
    <source>
        <dbReference type="PROSITE-ProRule" id="PRU00782"/>
    </source>
</evidence>
<reference evidence="15" key="1">
    <citation type="journal article" date="2020" name="Nat. Ecol. Evol.">
        <title>Deeply conserved synteny resolves early events in vertebrate evolution.</title>
        <authorList>
            <person name="Simakov O."/>
            <person name="Marletaz F."/>
            <person name="Yue J.X."/>
            <person name="O'Connell B."/>
            <person name="Jenkins J."/>
            <person name="Brandt A."/>
            <person name="Calef R."/>
            <person name="Tung C.H."/>
            <person name="Huang T.K."/>
            <person name="Schmutz J."/>
            <person name="Satoh N."/>
            <person name="Yu J.K."/>
            <person name="Putnam N.H."/>
            <person name="Green R.E."/>
            <person name="Rokhsar D.S."/>
        </authorList>
    </citation>
    <scope>NUCLEOTIDE SEQUENCE [LARGE SCALE GENOMIC DNA]</scope>
    <source>
        <strain evidence="15">S238N-H82</strain>
    </source>
</reference>
<dbReference type="Pfam" id="PF01576">
    <property type="entry name" value="Myosin_tail_1"/>
    <property type="match status" value="1"/>
</dbReference>
<dbReference type="GO" id="GO:0005737">
    <property type="term" value="C:cytoplasm"/>
    <property type="evidence" value="ECO:0000318"/>
    <property type="project" value="GO_Central"/>
</dbReference>
<feature type="domain" description="Myosin N-terminal SH3-like" evidence="14">
    <location>
        <begin position="32"/>
        <end position="81"/>
    </location>
</feature>
<dbReference type="Pfam" id="PF02736">
    <property type="entry name" value="Myosin_N"/>
    <property type="match status" value="1"/>
</dbReference>
<feature type="region of interest" description="Disordered" evidence="12">
    <location>
        <begin position="1117"/>
        <end position="1138"/>
    </location>
</feature>
<feature type="region of interest" description="Disordered" evidence="12">
    <location>
        <begin position="1711"/>
        <end position="1733"/>
    </location>
</feature>
<dbReference type="SMART" id="SM00242">
    <property type="entry name" value="MYSc"/>
    <property type="match status" value="1"/>
</dbReference>
<dbReference type="PROSITE" id="PS51456">
    <property type="entry name" value="MYOSIN_MOTOR"/>
    <property type="match status" value="1"/>
</dbReference>
<dbReference type="Gene3D" id="3.40.850.10">
    <property type="entry name" value="Kinesin motor domain"/>
    <property type="match status" value="1"/>
</dbReference>
<feature type="binding site" evidence="11">
    <location>
        <begin position="178"/>
        <end position="185"/>
    </location>
    <ligand>
        <name>ATP</name>
        <dbReference type="ChEBI" id="CHEBI:30616"/>
    </ligand>
</feature>
<evidence type="ECO:0000259" key="13">
    <source>
        <dbReference type="PROSITE" id="PS51456"/>
    </source>
</evidence>
<dbReference type="InterPro" id="IPR008989">
    <property type="entry name" value="Myosin_S1_N"/>
</dbReference>
<dbReference type="RefSeq" id="XP_035686564.1">
    <property type="nucleotide sequence ID" value="XM_035830671.1"/>
</dbReference>
<comment type="similarity">
    <text evidence="2 11">Belongs to the TRAFAC class myosin-kinesin ATPase superfamily. Myosin family.</text>
</comment>
<comment type="subcellular location">
    <subcellularLocation>
        <location evidence="1">Cytoplasm</location>
        <location evidence="1">Myofibril</location>
    </subcellularLocation>
</comment>
<dbReference type="FunFam" id="1.10.10.820:FF:000001">
    <property type="entry name" value="Myosin heavy chain"/>
    <property type="match status" value="1"/>
</dbReference>
<dbReference type="GO" id="GO:0030016">
    <property type="term" value="C:myofibril"/>
    <property type="evidence" value="ECO:0007669"/>
    <property type="project" value="UniProtKB-SubCell"/>
</dbReference>
<dbReference type="InterPro" id="IPR036961">
    <property type="entry name" value="Kinesin_motor_dom_sf"/>
</dbReference>
<evidence type="ECO:0000256" key="8">
    <source>
        <dbReference type="ARBA" id="ARBA00023123"/>
    </source>
</evidence>
<keyword evidence="5 11" id="KW-0067">ATP-binding</keyword>
<dbReference type="Gene3D" id="1.20.5.340">
    <property type="match status" value="5"/>
</dbReference>
<dbReference type="FunFam" id="3.40.850.10:FF:000101">
    <property type="entry name" value="Slow myosin heavy chain 2"/>
    <property type="match status" value="1"/>
</dbReference>
<dbReference type="FunFam" id="1.20.5.370:FF:000008">
    <property type="entry name" value="Myosin heavy chain"/>
    <property type="match status" value="1"/>
</dbReference>
<dbReference type="Gene3D" id="1.20.120.720">
    <property type="entry name" value="Myosin VI head, motor domain, U50 subdomain"/>
    <property type="match status" value="1"/>
</dbReference>
<dbReference type="PANTHER" id="PTHR45615:SF27">
    <property type="entry name" value="MYOSIN HEAVY CHAIN, MUSCLE"/>
    <property type="match status" value="1"/>
</dbReference>
<dbReference type="InterPro" id="IPR001609">
    <property type="entry name" value="Myosin_head_motor_dom-like"/>
</dbReference>
<keyword evidence="4 11" id="KW-0547">Nucleotide-binding</keyword>
<dbReference type="SUPFAM" id="SSF52540">
    <property type="entry name" value="P-loop containing nucleoside triphosphate hydrolases"/>
    <property type="match status" value="1"/>
</dbReference>
<dbReference type="OMA" id="APTGKMQ"/>
<dbReference type="InterPro" id="IPR002928">
    <property type="entry name" value="Myosin_tail"/>
</dbReference>
<dbReference type="SUPFAM" id="SSF57997">
    <property type="entry name" value="Tropomyosin"/>
    <property type="match status" value="1"/>
</dbReference>
<dbReference type="Gene3D" id="1.20.5.370">
    <property type="match status" value="4"/>
</dbReference>
<dbReference type="InterPro" id="IPR004009">
    <property type="entry name" value="SH3_Myosin"/>
</dbReference>